<evidence type="ECO:0000259" key="15">
    <source>
        <dbReference type="PROSITE" id="PS50011"/>
    </source>
</evidence>
<evidence type="ECO:0000256" key="6">
    <source>
        <dbReference type="ARBA" id="ARBA00022679"/>
    </source>
</evidence>
<dbReference type="Pfam" id="PF08477">
    <property type="entry name" value="Roc"/>
    <property type="match status" value="1"/>
</dbReference>
<dbReference type="EC" id="2.7.11.1" evidence="2"/>
<dbReference type="FunFam" id="1.10.510.10:FF:001216">
    <property type="entry name" value="Leucine-rich repeat kinase 2"/>
    <property type="match status" value="1"/>
</dbReference>
<dbReference type="InterPro" id="IPR036770">
    <property type="entry name" value="Ankyrin_rpt-contain_sf"/>
</dbReference>
<accession>A0A401RT08</accession>
<keyword evidence="4" id="KW-0853">WD repeat</keyword>
<dbReference type="FunFam" id="3.40.50.300:FF:000656">
    <property type="entry name" value="Leucine-rich repeat serine/threonine-protein kinase 2"/>
    <property type="match status" value="1"/>
</dbReference>
<reference evidence="17 18" key="1">
    <citation type="journal article" date="2018" name="Nat. Ecol. Evol.">
        <title>Shark genomes provide insights into elasmobranch evolution and the origin of vertebrates.</title>
        <authorList>
            <person name="Hara Y"/>
            <person name="Yamaguchi K"/>
            <person name="Onimaru K"/>
            <person name="Kadota M"/>
            <person name="Koyanagi M"/>
            <person name="Keeley SD"/>
            <person name="Tatsumi K"/>
            <person name="Tanaka K"/>
            <person name="Motone F"/>
            <person name="Kageyama Y"/>
            <person name="Nozu R"/>
            <person name="Adachi N"/>
            <person name="Nishimura O"/>
            <person name="Nakagawa R"/>
            <person name="Tanegashima C"/>
            <person name="Kiyatake I"/>
            <person name="Matsumoto R"/>
            <person name="Murakumo K"/>
            <person name="Nishida K"/>
            <person name="Terakita A"/>
            <person name="Kuratani S"/>
            <person name="Sato K"/>
            <person name="Hyodo S Kuraku.S."/>
        </authorList>
    </citation>
    <scope>NUCLEOTIDE SEQUENCE [LARGE SCALE GENOMIC DNA]</scope>
</reference>
<dbReference type="EMBL" id="BEZZ01002149">
    <property type="protein sequence ID" value="GCC21282.1"/>
    <property type="molecule type" value="Genomic_DNA"/>
</dbReference>
<dbReference type="GO" id="GO:0050793">
    <property type="term" value="P:regulation of developmental process"/>
    <property type="evidence" value="ECO:0007669"/>
    <property type="project" value="UniProtKB-ARBA"/>
</dbReference>
<feature type="binding site" evidence="14">
    <location>
        <position position="1349"/>
    </location>
    <ligand>
        <name>ATP</name>
        <dbReference type="ChEBI" id="CHEBI:30616"/>
    </ligand>
</feature>
<dbReference type="PANTHER" id="PTHR48005">
    <property type="entry name" value="LEUCINE RICH REPEAT KINASE 2"/>
    <property type="match status" value="1"/>
</dbReference>
<dbReference type="GO" id="GO:0009966">
    <property type="term" value="P:regulation of signal transduction"/>
    <property type="evidence" value="ECO:0007669"/>
    <property type="project" value="UniProtKB-ARBA"/>
</dbReference>
<dbReference type="InterPro" id="IPR008271">
    <property type="entry name" value="Ser/Thr_kinase_AS"/>
</dbReference>
<keyword evidence="9" id="KW-0418">Kinase</keyword>
<dbReference type="Pfam" id="PF13855">
    <property type="entry name" value="LRR_8"/>
    <property type="match status" value="2"/>
</dbReference>
<dbReference type="Gene3D" id="2.130.10.10">
    <property type="entry name" value="YVTN repeat-like/Quinoprotein amine dehydrogenase"/>
    <property type="match status" value="1"/>
</dbReference>
<dbReference type="GO" id="GO:0005829">
    <property type="term" value="C:cytosol"/>
    <property type="evidence" value="ECO:0007669"/>
    <property type="project" value="UniProtKB-ARBA"/>
</dbReference>
<comment type="catalytic activity">
    <reaction evidence="13">
        <text>L-seryl-[protein] + ATP = O-phospho-L-seryl-[protein] + ADP + H(+)</text>
        <dbReference type="Rhea" id="RHEA:17989"/>
        <dbReference type="Rhea" id="RHEA-COMP:9863"/>
        <dbReference type="Rhea" id="RHEA-COMP:11604"/>
        <dbReference type="ChEBI" id="CHEBI:15378"/>
        <dbReference type="ChEBI" id="CHEBI:29999"/>
        <dbReference type="ChEBI" id="CHEBI:30616"/>
        <dbReference type="ChEBI" id="CHEBI:83421"/>
        <dbReference type="ChEBI" id="CHEBI:456216"/>
        <dbReference type="EC" id="2.7.11.1"/>
    </reaction>
</comment>
<evidence type="ECO:0000256" key="9">
    <source>
        <dbReference type="ARBA" id="ARBA00022777"/>
    </source>
</evidence>
<evidence type="ECO:0000256" key="3">
    <source>
        <dbReference type="ARBA" id="ARBA00022527"/>
    </source>
</evidence>
<dbReference type="InterPro" id="IPR005225">
    <property type="entry name" value="Small_GTP-bd"/>
</dbReference>
<dbReference type="InterPro" id="IPR003591">
    <property type="entry name" value="Leu-rich_rpt_typical-subtyp"/>
</dbReference>
<keyword evidence="8 14" id="KW-0547">Nucleotide-binding</keyword>
<dbReference type="SMART" id="SM00175">
    <property type="entry name" value="RAB"/>
    <property type="match status" value="1"/>
</dbReference>
<dbReference type="PROSITE" id="PS00108">
    <property type="entry name" value="PROTEIN_KINASE_ST"/>
    <property type="match status" value="1"/>
</dbReference>
<name>A0A401RT08_CHIPU</name>
<dbReference type="InterPro" id="IPR011009">
    <property type="entry name" value="Kinase-like_dom_sf"/>
</dbReference>
<dbReference type="InterPro" id="IPR051420">
    <property type="entry name" value="Ser_Thr_Kinases_DiverseReg"/>
</dbReference>
<comment type="cofactor">
    <cofactor evidence="1">
        <name>Mg(2+)</name>
        <dbReference type="ChEBI" id="CHEBI:18420"/>
    </cofactor>
</comment>
<dbReference type="InterPro" id="IPR027417">
    <property type="entry name" value="P-loop_NTPase"/>
</dbReference>
<dbReference type="OMA" id="FIVECMV"/>
<dbReference type="GO" id="GO:0004674">
    <property type="term" value="F:protein serine/threonine kinase activity"/>
    <property type="evidence" value="ECO:0007669"/>
    <property type="project" value="UniProtKB-KW"/>
</dbReference>
<dbReference type="GO" id="GO:0005525">
    <property type="term" value="F:GTP binding"/>
    <property type="evidence" value="ECO:0007669"/>
    <property type="project" value="UniProtKB-KW"/>
</dbReference>
<dbReference type="InterPro" id="IPR016024">
    <property type="entry name" value="ARM-type_fold"/>
</dbReference>
<dbReference type="SMART" id="SM00369">
    <property type="entry name" value="LRR_TYP"/>
    <property type="match status" value="8"/>
</dbReference>
<dbReference type="Pfam" id="PF00069">
    <property type="entry name" value="Pkinase"/>
    <property type="match status" value="1"/>
</dbReference>
<dbReference type="FunFam" id="3.30.70.1390:FF:000001">
    <property type="entry name" value="Leucine-rich repeat serine/threonine-protein kinase 2"/>
    <property type="match status" value="1"/>
</dbReference>
<keyword evidence="11" id="KW-0342">GTP-binding</keyword>
<dbReference type="PANTHER" id="PTHR48005:SF13">
    <property type="entry name" value="SERINE_THREONINE-PROTEIN KINASE DDB_G0278509-RELATED"/>
    <property type="match status" value="1"/>
</dbReference>
<dbReference type="InterPro" id="IPR015943">
    <property type="entry name" value="WD40/YVTN_repeat-like_dom_sf"/>
</dbReference>
<evidence type="ECO:0000313" key="17">
    <source>
        <dbReference type="EMBL" id="GCC21282.1"/>
    </source>
</evidence>
<evidence type="ECO:0000256" key="10">
    <source>
        <dbReference type="ARBA" id="ARBA00022840"/>
    </source>
</evidence>
<dbReference type="PROSITE" id="PS51419">
    <property type="entry name" value="RAB"/>
    <property type="match status" value="1"/>
</dbReference>
<dbReference type="InterPro" id="IPR057263">
    <property type="entry name" value="COR-B"/>
</dbReference>
<evidence type="ECO:0000256" key="1">
    <source>
        <dbReference type="ARBA" id="ARBA00001946"/>
    </source>
</evidence>
<dbReference type="InterPro" id="IPR056593">
    <property type="entry name" value="ANK_LRRK2"/>
</dbReference>
<dbReference type="OrthoDB" id="8940716at2759"/>
<feature type="domain" description="Protein kinase" evidence="15">
    <location>
        <begin position="1322"/>
        <end position="1585"/>
    </location>
</feature>
<evidence type="ECO:0000256" key="5">
    <source>
        <dbReference type="ARBA" id="ARBA00022614"/>
    </source>
</evidence>
<dbReference type="PROSITE" id="PS51450">
    <property type="entry name" value="LRR"/>
    <property type="match status" value="3"/>
</dbReference>
<comment type="catalytic activity">
    <reaction evidence="12">
        <text>L-threonyl-[protein] + ATP = O-phospho-L-threonyl-[protein] + ADP + H(+)</text>
        <dbReference type="Rhea" id="RHEA:46608"/>
        <dbReference type="Rhea" id="RHEA-COMP:11060"/>
        <dbReference type="Rhea" id="RHEA-COMP:11605"/>
        <dbReference type="ChEBI" id="CHEBI:15378"/>
        <dbReference type="ChEBI" id="CHEBI:30013"/>
        <dbReference type="ChEBI" id="CHEBI:30616"/>
        <dbReference type="ChEBI" id="CHEBI:61977"/>
        <dbReference type="ChEBI" id="CHEBI:456216"/>
        <dbReference type="EC" id="2.7.11.1"/>
    </reaction>
</comment>
<dbReference type="Gene3D" id="3.30.200.20">
    <property type="entry name" value="Phosphorylase Kinase, domain 1"/>
    <property type="match status" value="1"/>
</dbReference>
<evidence type="ECO:0000256" key="14">
    <source>
        <dbReference type="PROSITE-ProRule" id="PRU10141"/>
    </source>
</evidence>
<comment type="caution">
    <text evidence="17">The sequence shown here is derived from an EMBL/GenBank/DDBJ whole genome shotgun (WGS) entry which is preliminary data.</text>
</comment>
<organism evidence="17 18">
    <name type="scientific">Chiloscyllium punctatum</name>
    <name type="common">Brownbanded bambooshark</name>
    <name type="synonym">Hemiscyllium punctatum</name>
    <dbReference type="NCBI Taxonomy" id="137246"/>
    <lineage>
        <taxon>Eukaryota</taxon>
        <taxon>Metazoa</taxon>
        <taxon>Chordata</taxon>
        <taxon>Craniata</taxon>
        <taxon>Vertebrata</taxon>
        <taxon>Chondrichthyes</taxon>
        <taxon>Elasmobranchii</taxon>
        <taxon>Galeomorphii</taxon>
        <taxon>Galeoidea</taxon>
        <taxon>Orectolobiformes</taxon>
        <taxon>Hemiscylliidae</taxon>
        <taxon>Chiloscyllium</taxon>
    </lineage>
</organism>
<dbReference type="SUPFAM" id="SSF69322">
    <property type="entry name" value="Tricorn protease domain 2"/>
    <property type="match status" value="1"/>
</dbReference>
<dbReference type="InterPro" id="IPR020859">
    <property type="entry name" value="ROC"/>
</dbReference>
<dbReference type="NCBIfam" id="TIGR00231">
    <property type="entry name" value="small_GTP"/>
    <property type="match status" value="1"/>
</dbReference>
<evidence type="ECO:0000256" key="11">
    <source>
        <dbReference type="ARBA" id="ARBA00023134"/>
    </source>
</evidence>
<dbReference type="SUPFAM" id="SSF56112">
    <property type="entry name" value="Protein kinase-like (PK-like)"/>
    <property type="match status" value="1"/>
</dbReference>
<evidence type="ECO:0000313" key="18">
    <source>
        <dbReference type="Proteomes" id="UP000287033"/>
    </source>
</evidence>
<dbReference type="Gene3D" id="1.10.10.10">
    <property type="entry name" value="Winged helix-like DNA-binding domain superfamily/Winged helix DNA-binding domain"/>
    <property type="match status" value="1"/>
</dbReference>
<dbReference type="SUPFAM" id="SSF48371">
    <property type="entry name" value="ARM repeat"/>
    <property type="match status" value="1"/>
</dbReference>
<dbReference type="SMART" id="SM00220">
    <property type="entry name" value="S_TKc"/>
    <property type="match status" value="1"/>
</dbReference>
<keyword evidence="6" id="KW-0808">Transferase</keyword>
<gene>
    <name evidence="17" type="ORF">chiPu_0019749</name>
</gene>
<feature type="domain" description="Roc" evidence="16">
    <location>
        <begin position="767"/>
        <end position="952"/>
    </location>
</feature>
<proteinExistence type="predicted"/>
<dbReference type="Gene3D" id="1.10.510.10">
    <property type="entry name" value="Transferase(Phosphotransferase) domain 1"/>
    <property type="match status" value="1"/>
</dbReference>
<dbReference type="Pfam" id="PF16095">
    <property type="entry name" value="COR-A"/>
    <property type="match status" value="1"/>
</dbReference>
<keyword evidence="10 14" id="KW-0067">ATP-binding</keyword>
<keyword evidence="18" id="KW-1185">Reference proteome</keyword>
<dbReference type="SUPFAM" id="SSF52540">
    <property type="entry name" value="P-loop containing nucleoside triphosphate hydrolases"/>
    <property type="match status" value="1"/>
</dbReference>
<dbReference type="InterPro" id="IPR032675">
    <property type="entry name" value="LRR_dom_sf"/>
</dbReference>
<dbReference type="SMART" id="SM00364">
    <property type="entry name" value="LRR_BAC"/>
    <property type="match status" value="8"/>
</dbReference>
<dbReference type="Gene3D" id="3.30.70.1390">
    <property type="entry name" value="ROC domain from the Parkinson's disease-associated leucine-rich repeat kinase 2"/>
    <property type="match status" value="1"/>
</dbReference>
<evidence type="ECO:0000256" key="2">
    <source>
        <dbReference type="ARBA" id="ARBA00012513"/>
    </source>
</evidence>
<dbReference type="InterPro" id="IPR001611">
    <property type="entry name" value="Leu-rich_rpt"/>
</dbReference>
<dbReference type="PROSITE" id="PS50011">
    <property type="entry name" value="PROTEIN_KINASE_DOM"/>
    <property type="match status" value="1"/>
</dbReference>
<dbReference type="STRING" id="137246.A0A401RT08"/>
<feature type="non-terminal residue" evidence="17">
    <location>
        <position position="1"/>
    </location>
</feature>
<dbReference type="Proteomes" id="UP000287033">
    <property type="component" value="Unassembled WGS sequence"/>
</dbReference>
<dbReference type="PROSITE" id="PS51424">
    <property type="entry name" value="ROC"/>
    <property type="match status" value="1"/>
</dbReference>
<protein>
    <recommendedName>
        <fullName evidence="2">non-specific serine/threonine protein kinase</fullName>
        <ecNumber evidence="2">2.7.11.1</ecNumber>
    </recommendedName>
</protein>
<dbReference type="InterPro" id="IPR036388">
    <property type="entry name" value="WH-like_DNA-bd_sf"/>
</dbReference>
<keyword evidence="5" id="KW-0433">Leucine-rich repeat</keyword>
<evidence type="ECO:0000256" key="4">
    <source>
        <dbReference type="ARBA" id="ARBA00022574"/>
    </source>
</evidence>
<dbReference type="Pfam" id="PF23745">
    <property type="entry name" value="ANK_LRRK2"/>
    <property type="match status" value="1"/>
</dbReference>
<dbReference type="Pfam" id="PF23744">
    <property type="entry name" value="ARM_LRRK2"/>
    <property type="match status" value="1"/>
</dbReference>
<dbReference type="SUPFAM" id="SSF48403">
    <property type="entry name" value="Ankyrin repeat"/>
    <property type="match status" value="1"/>
</dbReference>
<evidence type="ECO:0000256" key="12">
    <source>
        <dbReference type="ARBA" id="ARBA00047899"/>
    </source>
</evidence>
<dbReference type="InterPro" id="IPR000719">
    <property type="entry name" value="Prot_kinase_dom"/>
</dbReference>
<evidence type="ECO:0000256" key="7">
    <source>
        <dbReference type="ARBA" id="ARBA00022737"/>
    </source>
</evidence>
<dbReference type="PRINTS" id="PR00449">
    <property type="entry name" value="RASTRNSFRMNG"/>
</dbReference>
<dbReference type="SUPFAM" id="SSF52058">
    <property type="entry name" value="L domain-like"/>
    <property type="match status" value="1"/>
</dbReference>
<dbReference type="Pfam" id="PF23748">
    <property type="entry name" value="Beta-prop_LRRK2"/>
    <property type="match status" value="2"/>
</dbReference>
<dbReference type="PROSITE" id="PS00107">
    <property type="entry name" value="PROTEIN_KINASE_ATP"/>
    <property type="match status" value="1"/>
</dbReference>
<sequence>YIENPAIQQCGLQLLCTIADSSGTLELMKEGALDTVIHTLQMYPSMQEIQYLCLKLVTILVPKNYLSHTFLTLVAKLLLETVRRYADKLEVQMQGFQAILMYFETIPSAFVIFFKEGIDRFIFRQMAEHKNKQLQNLLCKCLYRLAIDRGIRNQMLENACSENNVVMAEYLILLAADVNHKSKNESLIYQACTQSSNPLLVELLLNHGAREQDIQKALEVSIKMSDERIISLLLRKLGLDQNNKAICLGGLHMGRIEATWLRPLFPNETSPTSKQQLSTGVSLAKLLSKDGAELLSSVVQSSSTNFELSYSEEALNKSNDCTALSDVSAIDTEESSLFDDLENEGNFVIIQNPNNYLDVGDYSEPAINLRCYRSLSALDDVEPAVNPRQRSISHVVHKSDCASPRPSFGSVNDHWVQHATETEFIWSLDLSANDLEHLNSINHTCSIAPYLAQLQKLDLSQNNLTSFSQHLCTILRCLTDLDISNNKFTTFPTCVLEMQSITSLDISRNSIGHSLILNSTCPTLKKLNMSQNQLSSFPESLDKATEKLEELLLKGNKMRTIVSSLCLTELNLLDLSQNCIPNILDTFLMQCSKLDTFRISENHLSTLPGLPSKITTIDLASNKFDRVPEAVLKLQHLRSVNLSHNNISELPGPLHWESSSLRELIFSHNQISVLDLSEGVNKWSRLEKLNLTNNKLKELPPQIGLLENMTSLLLSNNSDLKSLPNEMGKLHKLWELELQGLFLDLDLKPVGSKTKDIIRFLHQRLKKAVPYYRMKLMIVGNAGSGKTTLLQQLMKCKQPNLEREKATIGIDVKEWSIHVKEKKGKRKECTLSVWDFAGQEEFYSTHPHFMSPRALYLVVCDLSKGVGEIDAIKHWLFNIKACASSCPVILVGTHVDMTNEKHQKNCISKIKMEFLQNHDFPPIRDYHFVVATEESDSVLKLRRAIITEIQSFKIRDQPVIGQLIPHSYMELEKRIIQERNNVLSEFPVIHQQRLLEIVQENHLQLDENELPHAVHFLNESGVLLHFHDPALHLRDLYFIIPQWLCKMMAQIVTVKAATCPKHPCGIIYRSDVENFLSKKNSFPQKYISQYIKLLEKFQIVLPLGEEQLLVPSSLPDQRPVIELPHCENSELIVRLYVMPYFPMGFWSRLINRLLEVSSYMLGRQDREKRLRPNRTYWRQGIYLIWSPEAYCLVDSAVLDDKPESVVKITVPCCRKGFILMGQIVDHIDSLLEEWFPGLLETDIIGEGGTLLKKYALYSFEDDQECQQILLDDLLDIAKEGDFLTCPTDRSNKVSISRVAPDLVLVDLPRHIMLDVNHLELEQTPDVLLGDGGFASVYRATYKCEEVAVKIFNKHVSQMHLHRLLRQELAILSYLHHPSLVSLLAADFRPQMLVMELAPKGSLDILFNNEKDHLTQTLQHRIALHVADGLRYLHSSMIIYRDLKPHNVLLFSFNPNSAIIAKIADYGIAQYCSRMGIKSSEGTPGFRAPEVAQGNVIYNHQADVYSFGLLLYDLITNGERISYGMKFPNDFDEMAIQGKLPDPVKEFDCAPWPTVQSLIDDCLKQNPEDRPPASQVYETLNSAELLCLKRRMIVPGNLTADCMVATSSVCRKPCVWIGSGQRDKAQLSCLELDTDGQAIVVCKEVKEDNFLLVGTADGKLAVFKDTTVKYQDGAPLKVVDIGDISTPLVCLSISLSSEQIGFWATCGTKIISLSSNFTVQKVIDTKTRTLSQKYYSDGNIITMVIDKYIYLAKKDSHVVELWDKKSYKMTMSIDCASILKNETYSARVKAFHLQKASALWIGTGGGDVILLDLSTHQPIRVIEKFCHSIRSMVAAQIEKGCLHTVILILGNVCIDSSGNNKQQSELQSQLFIWDLNLPYEIQNLKKHTDMRREITEKMRTGSLE</sequence>
<dbReference type="GO" id="GO:0005524">
    <property type="term" value="F:ATP binding"/>
    <property type="evidence" value="ECO:0007669"/>
    <property type="project" value="UniProtKB-UniRule"/>
</dbReference>
<evidence type="ECO:0000259" key="16">
    <source>
        <dbReference type="PROSITE" id="PS51424"/>
    </source>
</evidence>
<keyword evidence="7" id="KW-0677">Repeat</keyword>
<dbReference type="InterPro" id="IPR017441">
    <property type="entry name" value="Protein_kinase_ATP_BS"/>
</dbReference>
<dbReference type="InterPro" id="IPR056597">
    <property type="entry name" value="ARM_LRRK2"/>
</dbReference>
<dbReference type="Gene3D" id="1.25.40.20">
    <property type="entry name" value="Ankyrin repeat-containing domain"/>
    <property type="match status" value="1"/>
</dbReference>
<dbReference type="Gene3D" id="3.80.10.10">
    <property type="entry name" value="Ribonuclease Inhibitor"/>
    <property type="match status" value="2"/>
</dbReference>
<dbReference type="Pfam" id="PF25497">
    <property type="entry name" value="COR-B"/>
    <property type="match status" value="1"/>
</dbReference>
<evidence type="ECO:0000256" key="8">
    <source>
        <dbReference type="ARBA" id="ARBA00022741"/>
    </source>
</evidence>
<dbReference type="Gene3D" id="3.40.50.300">
    <property type="entry name" value="P-loop containing nucleotide triphosphate hydrolases"/>
    <property type="match status" value="1"/>
</dbReference>
<keyword evidence="3" id="KW-0723">Serine/threonine-protein kinase</keyword>
<dbReference type="InterPro" id="IPR056602">
    <property type="entry name" value="Beta-prop_LRRK2"/>
</dbReference>
<dbReference type="InterPro" id="IPR032171">
    <property type="entry name" value="COR-A"/>
</dbReference>
<evidence type="ECO:0000256" key="13">
    <source>
        <dbReference type="ARBA" id="ARBA00048679"/>
    </source>
</evidence>